<dbReference type="GO" id="GO:0044231">
    <property type="term" value="C:host cell presynaptic membrane"/>
    <property type="evidence" value="ECO:0007669"/>
    <property type="project" value="UniProtKB-KW"/>
</dbReference>
<dbReference type="PANTHER" id="PTHR24198">
    <property type="entry name" value="ANKYRIN REPEAT AND PROTEIN KINASE DOMAIN-CONTAINING PROTEIN"/>
    <property type="match status" value="1"/>
</dbReference>
<evidence type="ECO:0000256" key="9">
    <source>
        <dbReference type="ARBA" id="ARBA00023028"/>
    </source>
</evidence>
<evidence type="ECO:0000256" key="7">
    <source>
        <dbReference type="ARBA" id="ARBA00022699"/>
    </source>
</evidence>
<dbReference type="PROSITE" id="PS50297">
    <property type="entry name" value="ANK_REP_REGION"/>
    <property type="match status" value="1"/>
</dbReference>
<keyword evidence="7" id="KW-0528">Neurotoxin</keyword>
<dbReference type="SUPFAM" id="SSF48403">
    <property type="entry name" value="Ankyrin repeat"/>
    <property type="match status" value="1"/>
</dbReference>
<evidence type="ECO:0000313" key="17">
    <source>
        <dbReference type="EMBL" id="KAG8197376.1"/>
    </source>
</evidence>
<protein>
    <recommendedName>
        <fullName evidence="15">Alpha-latrotoxin</fullName>
    </recommendedName>
</protein>
<keyword evidence="8" id="KW-0677">Repeat</keyword>
<dbReference type="InterPro" id="IPR002110">
    <property type="entry name" value="Ankyrin_rpt"/>
</dbReference>
<evidence type="ECO:0000256" key="4">
    <source>
        <dbReference type="ARBA" id="ARBA00022525"/>
    </source>
</evidence>
<evidence type="ECO:0000256" key="11">
    <source>
        <dbReference type="ARBA" id="ARBA00023136"/>
    </source>
</evidence>
<dbReference type="GO" id="GO:0005576">
    <property type="term" value="C:extracellular region"/>
    <property type="evidence" value="ECO:0007669"/>
    <property type="project" value="UniProtKB-SubCell"/>
</dbReference>
<keyword evidence="3" id="KW-0268">Exocytosis</keyword>
<evidence type="ECO:0000256" key="1">
    <source>
        <dbReference type="ARBA" id="ARBA00004175"/>
    </source>
</evidence>
<evidence type="ECO:0000256" key="5">
    <source>
        <dbReference type="ARBA" id="ARBA00022537"/>
    </source>
</evidence>
<reference evidence="17 18" key="1">
    <citation type="journal article" date="2022" name="Nat. Ecol. Evol.">
        <title>A masculinizing supergene underlies an exaggerated male reproductive morph in a spider.</title>
        <authorList>
            <person name="Hendrickx F."/>
            <person name="De Corte Z."/>
            <person name="Sonet G."/>
            <person name="Van Belleghem S.M."/>
            <person name="Kostlbacher S."/>
            <person name="Vangestel C."/>
        </authorList>
    </citation>
    <scope>NUCLEOTIDE SEQUENCE [LARGE SCALE GENOMIC DNA]</scope>
    <source>
        <strain evidence="17">W744_W776</strain>
    </source>
</reference>
<evidence type="ECO:0000256" key="13">
    <source>
        <dbReference type="ARBA" id="ARBA00049657"/>
    </source>
</evidence>
<dbReference type="EMBL" id="JAFNEN010000056">
    <property type="protein sequence ID" value="KAG8197376.1"/>
    <property type="molecule type" value="Genomic_DNA"/>
</dbReference>
<dbReference type="AlphaFoldDB" id="A0AAV6VMI8"/>
<dbReference type="Gene3D" id="1.25.40.20">
    <property type="entry name" value="Ankyrin repeat-containing domain"/>
    <property type="match status" value="1"/>
</dbReference>
<evidence type="ECO:0000256" key="15">
    <source>
        <dbReference type="ARBA" id="ARBA00049811"/>
    </source>
</evidence>
<dbReference type="GO" id="GO:0090729">
    <property type="term" value="F:toxin activity"/>
    <property type="evidence" value="ECO:0007669"/>
    <property type="project" value="UniProtKB-KW"/>
</dbReference>
<evidence type="ECO:0000256" key="3">
    <source>
        <dbReference type="ARBA" id="ARBA00022483"/>
    </source>
</evidence>
<organism evidence="17 18">
    <name type="scientific">Oedothorax gibbosus</name>
    <dbReference type="NCBI Taxonomy" id="931172"/>
    <lineage>
        <taxon>Eukaryota</taxon>
        <taxon>Metazoa</taxon>
        <taxon>Ecdysozoa</taxon>
        <taxon>Arthropoda</taxon>
        <taxon>Chelicerata</taxon>
        <taxon>Arachnida</taxon>
        <taxon>Araneae</taxon>
        <taxon>Araneomorphae</taxon>
        <taxon>Entelegynae</taxon>
        <taxon>Araneoidea</taxon>
        <taxon>Linyphiidae</taxon>
        <taxon>Erigoninae</taxon>
        <taxon>Oedothorax</taxon>
    </lineage>
</organism>
<accession>A0AAV6VMI8</accession>
<dbReference type="Pfam" id="PF12796">
    <property type="entry name" value="Ank_2"/>
    <property type="match status" value="1"/>
</dbReference>
<proteinExistence type="inferred from homology"/>
<evidence type="ECO:0000256" key="14">
    <source>
        <dbReference type="ARBA" id="ARBA00049715"/>
    </source>
</evidence>
<evidence type="ECO:0000313" key="18">
    <source>
        <dbReference type="Proteomes" id="UP000827092"/>
    </source>
</evidence>
<comment type="caution">
    <text evidence="17">The sequence shown here is derived from an EMBL/GenBank/DDBJ whole genome shotgun (WGS) entry which is preliminary data.</text>
</comment>
<comment type="similarity">
    <text evidence="13">Belongs to the cationic peptide 01 (latrotoxin) family. 03 (alpha-latrotoxin) subfamily.</text>
</comment>
<gene>
    <name evidence="17" type="ORF">JTE90_013500</name>
</gene>
<dbReference type="InterPro" id="IPR036770">
    <property type="entry name" value="Ankyrin_rpt-contain_sf"/>
</dbReference>
<keyword evidence="5" id="KW-1052">Target cell membrane</keyword>
<dbReference type="Proteomes" id="UP000827092">
    <property type="component" value="Unassembled WGS sequence"/>
</dbReference>
<evidence type="ECO:0000256" key="6">
    <source>
        <dbReference type="ARBA" id="ARBA00022656"/>
    </source>
</evidence>
<evidence type="ECO:0000256" key="2">
    <source>
        <dbReference type="ARBA" id="ARBA00004613"/>
    </source>
</evidence>
<evidence type="ECO:0000256" key="16">
    <source>
        <dbReference type="PROSITE-ProRule" id="PRU00023"/>
    </source>
</evidence>
<comment type="subunit">
    <text evidence="14">Homotetramer in membranes.</text>
</comment>
<dbReference type="GO" id="GO:0006887">
    <property type="term" value="P:exocytosis"/>
    <property type="evidence" value="ECO:0007669"/>
    <property type="project" value="UniProtKB-KW"/>
</dbReference>
<evidence type="ECO:0000256" key="8">
    <source>
        <dbReference type="ARBA" id="ARBA00022737"/>
    </source>
</evidence>
<dbReference type="PROSITE" id="PS50088">
    <property type="entry name" value="ANK_REPEAT"/>
    <property type="match status" value="1"/>
</dbReference>
<dbReference type="SMART" id="SM00248">
    <property type="entry name" value="ANK"/>
    <property type="match status" value="2"/>
</dbReference>
<feature type="repeat" description="ANK" evidence="16">
    <location>
        <begin position="90"/>
        <end position="121"/>
    </location>
</feature>
<sequence length="121" mass="13541">MIVWNPRKDHTIPPIAMTAFTQEIFDTLTHTITTGDAEKTENILRTVVLPQEVGYSLMCLAAQKNHVDIIRILIDRGCPVNDPVVKDFNTNMTPLQHACVKNNLELVTLLLDKGADINAVY</sequence>
<keyword evidence="11" id="KW-0472">Membrane</keyword>
<keyword evidence="6" id="KW-0800">Toxin</keyword>
<keyword evidence="4" id="KW-0964">Secreted</keyword>
<evidence type="ECO:0000256" key="10">
    <source>
        <dbReference type="ARBA" id="ARBA00023043"/>
    </source>
</evidence>
<name>A0AAV6VMI8_9ARAC</name>
<keyword evidence="18" id="KW-1185">Reference proteome</keyword>
<keyword evidence="9" id="KW-0638">Presynaptic neurotoxin</keyword>
<dbReference type="PANTHER" id="PTHR24198:SF165">
    <property type="entry name" value="ANKYRIN REPEAT-CONTAINING PROTEIN-RELATED"/>
    <property type="match status" value="1"/>
</dbReference>
<evidence type="ECO:0000256" key="12">
    <source>
        <dbReference type="ARBA" id="ARBA00023298"/>
    </source>
</evidence>
<comment type="subcellular location">
    <subcellularLocation>
        <location evidence="2">Secreted</location>
    </subcellularLocation>
    <subcellularLocation>
        <location evidence="1">Target cell membrane</location>
    </subcellularLocation>
</comment>
<keyword evidence="12" id="KW-1053">Target membrane</keyword>
<dbReference type="GO" id="GO:0044218">
    <property type="term" value="C:other organism cell membrane"/>
    <property type="evidence" value="ECO:0007669"/>
    <property type="project" value="UniProtKB-KW"/>
</dbReference>
<keyword evidence="10 16" id="KW-0040">ANK repeat</keyword>